<dbReference type="EMBL" id="QKYN01000043">
    <property type="protein sequence ID" value="RAG85329.1"/>
    <property type="molecule type" value="Genomic_DNA"/>
</dbReference>
<keyword evidence="5" id="KW-0812">Transmembrane</keyword>
<keyword evidence="3" id="KW-0902">Two-component regulatory system</keyword>
<dbReference type="Pfam" id="PF07730">
    <property type="entry name" value="HisKA_3"/>
    <property type="match status" value="1"/>
</dbReference>
<protein>
    <recommendedName>
        <fullName evidence="6">Signal transduction histidine kinase subgroup 3 dimerisation and phosphoacceptor domain-containing protein</fullName>
    </recommendedName>
</protein>
<feature type="transmembrane region" description="Helical" evidence="5">
    <location>
        <begin position="154"/>
        <end position="172"/>
    </location>
</feature>
<evidence type="ECO:0000313" key="8">
    <source>
        <dbReference type="Proteomes" id="UP000248889"/>
    </source>
</evidence>
<gene>
    <name evidence="7" type="ORF">DN069_12390</name>
</gene>
<dbReference type="PANTHER" id="PTHR24421">
    <property type="entry name" value="NITRATE/NITRITE SENSOR PROTEIN NARX-RELATED"/>
    <property type="match status" value="1"/>
</dbReference>
<dbReference type="GO" id="GO:0046983">
    <property type="term" value="F:protein dimerization activity"/>
    <property type="evidence" value="ECO:0007669"/>
    <property type="project" value="InterPro"/>
</dbReference>
<dbReference type="Gene3D" id="3.30.565.10">
    <property type="entry name" value="Histidine kinase-like ATPase, C-terminal domain"/>
    <property type="match status" value="1"/>
</dbReference>
<dbReference type="GO" id="GO:0000155">
    <property type="term" value="F:phosphorelay sensor kinase activity"/>
    <property type="evidence" value="ECO:0007669"/>
    <property type="project" value="InterPro"/>
</dbReference>
<name>A0A2X0KDT0_9ACTN</name>
<dbReference type="InterPro" id="IPR011712">
    <property type="entry name" value="Sig_transdc_His_kin_sub3_dim/P"/>
</dbReference>
<feature type="transmembrane region" description="Helical" evidence="5">
    <location>
        <begin position="95"/>
        <end position="124"/>
    </location>
</feature>
<dbReference type="PANTHER" id="PTHR24421:SF63">
    <property type="entry name" value="SENSOR HISTIDINE KINASE DESK"/>
    <property type="match status" value="1"/>
</dbReference>
<proteinExistence type="predicted"/>
<dbReference type="AlphaFoldDB" id="A0A2X0KDT0"/>
<dbReference type="CDD" id="cd16917">
    <property type="entry name" value="HATPase_UhpB-NarQ-NarX-like"/>
    <property type="match status" value="1"/>
</dbReference>
<evidence type="ECO:0000256" key="3">
    <source>
        <dbReference type="ARBA" id="ARBA00023012"/>
    </source>
</evidence>
<feature type="transmembrane region" description="Helical" evidence="5">
    <location>
        <begin position="130"/>
        <end position="147"/>
    </location>
</feature>
<dbReference type="InterPro" id="IPR050482">
    <property type="entry name" value="Sensor_HK_TwoCompSys"/>
</dbReference>
<evidence type="ECO:0000256" key="5">
    <source>
        <dbReference type="SAM" id="Phobius"/>
    </source>
</evidence>
<evidence type="ECO:0000256" key="1">
    <source>
        <dbReference type="ARBA" id="ARBA00022679"/>
    </source>
</evidence>
<dbReference type="Proteomes" id="UP000248889">
    <property type="component" value="Unassembled WGS sequence"/>
</dbReference>
<keyword evidence="1" id="KW-0808">Transferase</keyword>
<organism evidence="7 8">
    <name type="scientific">Streptacidiphilus pinicola</name>
    <dbReference type="NCBI Taxonomy" id="2219663"/>
    <lineage>
        <taxon>Bacteria</taxon>
        <taxon>Bacillati</taxon>
        <taxon>Actinomycetota</taxon>
        <taxon>Actinomycetes</taxon>
        <taxon>Kitasatosporales</taxon>
        <taxon>Streptomycetaceae</taxon>
        <taxon>Streptacidiphilus</taxon>
    </lineage>
</organism>
<feature type="transmembrane region" description="Helical" evidence="5">
    <location>
        <begin position="30"/>
        <end position="49"/>
    </location>
</feature>
<reference evidence="7 8" key="1">
    <citation type="submission" date="2018-06" db="EMBL/GenBank/DDBJ databases">
        <title>Streptacidiphilus pinicola sp. nov., isolated from pine grove soil.</title>
        <authorList>
            <person name="Roh S.G."/>
            <person name="Park S."/>
            <person name="Kim M.-K."/>
            <person name="Yun B.-R."/>
            <person name="Park J."/>
            <person name="Kim M.J."/>
            <person name="Kim Y.S."/>
            <person name="Kim S.B."/>
        </authorList>
    </citation>
    <scope>NUCLEOTIDE SEQUENCE [LARGE SCALE GENOMIC DNA]</scope>
    <source>
        <strain evidence="7 8">MMS16-CNU450</strain>
    </source>
</reference>
<keyword evidence="8" id="KW-1185">Reference proteome</keyword>
<dbReference type="Gene3D" id="1.20.5.1930">
    <property type="match status" value="1"/>
</dbReference>
<feature type="transmembrane region" description="Helical" evidence="5">
    <location>
        <begin position="55"/>
        <end position="74"/>
    </location>
</feature>
<dbReference type="InterPro" id="IPR036890">
    <property type="entry name" value="HATPase_C_sf"/>
</dbReference>
<evidence type="ECO:0000256" key="2">
    <source>
        <dbReference type="ARBA" id="ARBA00022777"/>
    </source>
</evidence>
<dbReference type="OrthoDB" id="5241784at2"/>
<accession>A0A2X0KDT0</accession>
<keyword evidence="5" id="KW-0472">Membrane</keyword>
<evidence type="ECO:0000313" key="7">
    <source>
        <dbReference type="EMBL" id="RAG85329.1"/>
    </source>
</evidence>
<feature type="region of interest" description="Disordered" evidence="4">
    <location>
        <begin position="403"/>
        <end position="424"/>
    </location>
</feature>
<feature type="domain" description="Signal transduction histidine kinase subgroup 3 dimerisation and phosphoacceptor" evidence="6">
    <location>
        <begin position="196"/>
        <end position="262"/>
    </location>
</feature>
<dbReference type="SUPFAM" id="SSF55874">
    <property type="entry name" value="ATPase domain of HSP90 chaperone/DNA topoisomerase II/histidine kinase"/>
    <property type="match status" value="1"/>
</dbReference>
<keyword evidence="5" id="KW-1133">Transmembrane helix</keyword>
<sequence length="424" mass="44780">MEMSTGATRSPSRAEGPQGRKCVATRTARGILVAALLCYLGVTFLNLLSVKLGPYVLACAVVCLLAVFALQLVHSSPGMTDARMRTKVATLTAQGLLTFLPLIWFGVFWGSMAGFFAGSLLLLLPTKTGWTLYGTAVLAMVVPSTLLDPSVVDLVYIVESTALTGLVVYGLSRLATLVQELHKARADLARLAVSNEQLRFSRDLHDLLGYSLSAVSLKNELVRRLIPTNPLRACEEVDEVLVISRQALADVRRVASGYRQMSLVSELASAESVLAAADVEVSVEAHDGIEHLGQATSTVLATVLREGVTNLLRHSKAANCWITAAIDGEVVRLTIVNDGLVGGPHLPSPHGGSGLGNLQQRVSAIGGRLTRQRLTEADALGEGDGATGVFQLIAEAPVTEARANTDPAQLLGEGASEGQTDKVA</sequence>
<dbReference type="GO" id="GO:0016020">
    <property type="term" value="C:membrane"/>
    <property type="evidence" value="ECO:0007669"/>
    <property type="project" value="InterPro"/>
</dbReference>
<evidence type="ECO:0000259" key="6">
    <source>
        <dbReference type="Pfam" id="PF07730"/>
    </source>
</evidence>
<comment type="caution">
    <text evidence="7">The sequence shown here is derived from an EMBL/GenBank/DDBJ whole genome shotgun (WGS) entry which is preliminary data.</text>
</comment>
<keyword evidence="2" id="KW-0418">Kinase</keyword>
<evidence type="ECO:0000256" key="4">
    <source>
        <dbReference type="SAM" id="MobiDB-lite"/>
    </source>
</evidence>